<name>A0A9N9HRR3_9GLOM</name>
<accession>A0A9N9HRR3</accession>
<dbReference type="Proteomes" id="UP000789570">
    <property type="component" value="Unassembled WGS sequence"/>
</dbReference>
<evidence type="ECO:0000313" key="1">
    <source>
        <dbReference type="EMBL" id="CAG8702455.1"/>
    </source>
</evidence>
<dbReference type="AlphaFoldDB" id="A0A9N9HRR3"/>
<feature type="non-terminal residue" evidence="1">
    <location>
        <position position="93"/>
    </location>
</feature>
<evidence type="ECO:0000313" key="2">
    <source>
        <dbReference type="Proteomes" id="UP000789570"/>
    </source>
</evidence>
<organism evidence="1 2">
    <name type="scientific">Funneliformis caledonium</name>
    <dbReference type="NCBI Taxonomy" id="1117310"/>
    <lineage>
        <taxon>Eukaryota</taxon>
        <taxon>Fungi</taxon>
        <taxon>Fungi incertae sedis</taxon>
        <taxon>Mucoromycota</taxon>
        <taxon>Glomeromycotina</taxon>
        <taxon>Glomeromycetes</taxon>
        <taxon>Glomerales</taxon>
        <taxon>Glomeraceae</taxon>
        <taxon>Funneliformis</taxon>
    </lineage>
</organism>
<proteinExistence type="predicted"/>
<protein>
    <submittedName>
        <fullName evidence="1">9476_t:CDS:1</fullName>
    </submittedName>
</protein>
<comment type="caution">
    <text evidence="1">The sequence shown here is derived from an EMBL/GenBank/DDBJ whole genome shotgun (WGS) entry which is preliminary data.</text>
</comment>
<keyword evidence="2" id="KW-1185">Reference proteome</keyword>
<dbReference type="EMBL" id="CAJVPQ010007978">
    <property type="protein sequence ID" value="CAG8702455.1"/>
    <property type="molecule type" value="Genomic_DNA"/>
</dbReference>
<gene>
    <name evidence="1" type="ORF">FCALED_LOCUS13546</name>
</gene>
<reference evidence="1" key="1">
    <citation type="submission" date="2021-06" db="EMBL/GenBank/DDBJ databases">
        <authorList>
            <person name="Kallberg Y."/>
            <person name="Tangrot J."/>
            <person name="Rosling A."/>
        </authorList>
    </citation>
    <scope>NUCLEOTIDE SEQUENCE</scope>
    <source>
        <strain evidence="1">UK204</strain>
    </source>
</reference>
<sequence length="93" mass="10612">MVNNLNLIKNQKTNDELITYKTNTERFMIDYIFMQSLLISDLINQVVEKVDNDLSDHAIIYATISLASINPSFTQCAAIKSWSTDMTKCLMTT</sequence>